<sequence length="454" mass="49089">MKRSPGPAVVLDSGRESLVSSSGGLLLRQTMRASGLDRALSVGLGPWRSDRAVHDPGKVLLDVATAVALGGDCLADVAVVRAQPEVFGPVASDPTVSRLIATLAADMDAAVAAIRAARALARGRVWSRRRPIPGEPGGQVILDLDATLVTAHSEKEHAAPTFKRGFGFHPILAFCDHGEAGSGETLAGLLRPGSAGANTAADHIAVLDQALAQLPQVERGGVVVRTDTGGGVKDFLHHITDLGLHYSVGFYGMPPIVEALGKVPAQAWRAAVDGDGEPRDGAQVAELTAYLPQTLTGWPKGMRVIARRERPHPGAQLRLTDENGWRITCFATNTKGPGWTLAALEVRHRQRARAEDRIRGLKDTGLRNLPFHGFAQNQIWLEIVALAADLLVWTQTLAWHDHPARRWEPKRLRFRLLTVAGRIIHTGRRRRLRLPRGWPWNHLIDTGWAALQPG</sequence>
<dbReference type="Pfam" id="PF13701">
    <property type="entry name" value="DDE_Tnp_1_4"/>
    <property type="match status" value="1"/>
</dbReference>
<dbReference type="InterPro" id="IPR047960">
    <property type="entry name" value="Transpos_IS1380"/>
</dbReference>
<dbReference type="NCBIfam" id="NF033539">
    <property type="entry name" value="transpos_IS1380"/>
    <property type="match status" value="1"/>
</dbReference>
<dbReference type="Proteomes" id="UP001596087">
    <property type="component" value="Unassembled WGS sequence"/>
</dbReference>
<feature type="domain" description="Transposase DDE" evidence="1">
    <location>
        <begin position="9"/>
        <end position="452"/>
    </location>
</feature>
<reference evidence="3" key="1">
    <citation type="journal article" date="2019" name="Int. J. Syst. Evol. Microbiol.">
        <title>The Global Catalogue of Microorganisms (GCM) 10K type strain sequencing project: providing services to taxonomists for standard genome sequencing and annotation.</title>
        <authorList>
            <consortium name="The Broad Institute Genomics Platform"/>
            <consortium name="The Broad Institute Genome Sequencing Center for Infectious Disease"/>
            <person name="Wu L."/>
            <person name="Ma J."/>
        </authorList>
    </citation>
    <scope>NUCLEOTIDE SEQUENCE [LARGE SCALE GENOMIC DNA]</scope>
    <source>
        <strain evidence="3">DFY41</strain>
    </source>
</reference>
<evidence type="ECO:0000313" key="2">
    <source>
        <dbReference type="EMBL" id="MFC5179719.1"/>
    </source>
</evidence>
<protein>
    <submittedName>
        <fullName evidence="2">IS1380 family transposase</fullName>
    </submittedName>
</protein>
<dbReference type="InterPro" id="IPR025668">
    <property type="entry name" value="Tnp_DDE_dom"/>
</dbReference>
<proteinExistence type="predicted"/>
<evidence type="ECO:0000313" key="3">
    <source>
        <dbReference type="Proteomes" id="UP001596087"/>
    </source>
</evidence>
<name>A0ABW0BR01_9ACTN</name>
<accession>A0ABW0BR01</accession>
<evidence type="ECO:0000259" key="1">
    <source>
        <dbReference type="Pfam" id="PF13701"/>
    </source>
</evidence>
<gene>
    <name evidence="2" type="ORF">ACFPGP_23810</name>
</gene>
<organism evidence="2 3">
    <name type="scientific">Nocardioides taihuensis</name>
    <dbReference type="NCBI Taxonomy" id="1835606"/>
    <lineage>
        <taxon>Bacteria</taxon>
        <taxon>Bacillati</taxon>
        <taxon>Actinomycetota</taxon>
        <taxon>Actinomycetes</taxon>
        <taxon>Propionibacteriales</taxon>
        <taxon>Nocardioidaceae</taxon>
        <taxon>Nocardioides</taxon>
    </lineage>
</organism>
<keyword evidence="3" id="KW-1185">Reference proteome</keyword>
<dbReference type="EMBL" id="JBHSKD010000031">
    <property type="protein sequence ID" value="MFC5179719.1"/>
    <property type="molecule type" value="Genomic_DNA"/>
</dbReference>
<dbReference type="RefSeq" id="WP_378594053.1">
    <property type="nucleotide sequence ID" value="NZ_JBHSKD010000031.1"/>
</dbReference>
<comment type="caution">
    <text evidence="2">The sequence shown here is derived from an EMBL/GenBank/DDBJ whole genome shotgun (WGS) entry which is preliminary data.</text>
</comment>